<comment type="pathway">
    <text evidence="3">Lipid metabolism.</text>
</comment>
<dbReference type="GO" id="GO:0006656">
    <property type="term" value="P:phosphatidylcholine biosynthetic process"/>
    <property type="evidence" value="ECO:0007669"/>
    <property type="project" value="UniProtKB-UniPathway"/>
</dbReference>
<evidence type="ECO:0000256" key="15">
    <source>
        <dbReference type="ARBA" id="ARBA00034137"/>
    </source>
</evidence>
<dbReference type="AlphaFoldDB" id="A0A7S2DDC3"/>
<keyword evidence="14" id="KW-1208">Phospholipid metabolism</keyword>
<keyword evidence="8 16" id="KW-0812">Transmembrane</keyword>
<evidence type="ECO:0000256" key="3">
    <source>
        <dbReference type="ARBA" id="ARBA00005189"/>
    </source>
</evidence>
<evidence type="ECO:0000256" key="6">
    <source>
        <dbReference type="ARBA" id="ARBA00022679"/>
    </source>
</evidence>
<evidence type="ECO:0000256" key="4">
    <source>
        <dbReference type="ARBA" id="ARBA00022516"/>
    </source>
</evidence>
<gene>
    <name evidence="17" type="ORF">DSPE1174_LOCUS20866</name>
</gene>
<reference evidence="17" key="1">
    <citation type="submission" date="2021-01" db="EMBL/GenBank/DDBJ databases">
        <authorList>
            <person name="Corre E."/>
            <person name="Pelletier E."/>
            <person name="Niang G."/>
            <person name="Scheremetjew M."/>
            <person name="Finn R."/>
            <person name="Kale V."/>
            <person name="Holt S."/>
            <person name="Cochrane G."/>
            <person name="Meng A."/>
            <person name="Brown T."/>
            <person name="Cohen L."/>
        </authorList>
    </citation>
    <scope>NUCLEOTIDE SEQUENCE</scope>
    <source>
        <strain evidence="17">CCMP1381</strain>
    </source>
</reference>
<evidence type="ECO:0000256" key="11">
    <source>
        <dbReference type="ARBA" id="ARBA00023098"/>
    </source>
</evidence>
<dbReference type="InterPro" id="IPR024960">
    <property type="entry name" value="PEMT/MFAP"/>
</dbReference>
<evidence type="ECO:0000313" key="17">
    <source>
        <dbReference type="EMBL" id="CAD9449793.1"/>
    </source>
</evidence>
<keyword evidence="4" id="KW-0444">Lipid biosynthesis</keyword>
<dbReference type="Pfam" id="PF04191">
    <property type="entry name" value="PEMT"/>
    <property type="match status" value="1"/>
</dbReference>
<evidence type="ECO:0000256" key="1">
    <source>
        <dbReference type="ARBA" id="ARBA00004477"/>
    </source>
</evidence>
<evidence type="ECO:0000256" key="13">
    <source>
        <dbReference type="ARBA" id="ARBA00023209"/>
    </source>
</evidence>
<accession>A0A7S2DDC3</accession>
<dbReference type="PANTHER" id="PTHR15458:SF5">
    <property type="entry name" value="PHOSPHATIDYLETHANOLAMINE N-METHYLTRANSFERASE"/>
    <property type="match status" value="1"/>
</dbReference>
<dbReference type="EC" id="2.1.1.71" evidence="15"/>
<evidence type="ECO:0000256" key="5">
    <source>
        <dbReference type="ARBA" id="ARBA00022603"/>
    </source>
</evidence>
<evidence type="ECO:0000256" key="12">
    <source>
        <dbReference type="ARBA" id="ARBA00023136"/>
    </source>
</evidence>
<comment type="subcellular location">
    <subcellularLocation>
        <location evidence="1">Endoplasmic reticulum membrane</location>
        <topology evidence="1">Multi-pass membrane protein</topology>
    </subcellularLocation>
</comment>
<evidence type="ECO:0000256" key="14">
    <source>
        <dbReference type="ARBA" id="ARBA00023264"/>
    </source>
</evidence>
<dbReference type="GO" id="GO:0000773">
    <property type="term" value="F:phosphatidyl-N-methylethanolamine N-methyltransferase activity"/>
    <property type="evidence" value="ECO:0007669"/>
    <property type="project" value="UniProtKB-EC"/>
</dbReference>
<protein>
    <recommendedName>
        <fullName evidence="15">phosphatidyl-N-methylethanolamine N-methyltransferase</fullName>
        <ecNumber evidence="15">2.1.1.71</ecNumber>
    </recommendedName>
</protein>
<evidence type="ECO:0000256" key="7">
    <source>
        <dbReference type="ARBA" id="ARBA00022691"/>
    </source>
</evidence>
<proteinExistence type="predicted"/>
<keyword evidence="11" id="KW-0443">Lipid metabolism</keyword>
<name>A0A7S2DDC3_9STRA</name>
<keyword evidence="10 16" id="KW-1133">Transmembrane helix</keyword>
<evidence type="ECO:0000256" key="10">
    <source>
        <dbReference type="ARBA" id="ARBA00022989"/>
    </source>
</evidence>
<keyword evidence="13" id="KW-0594">Phospholipid biosynthesis</keyword>
<feature type="transmembrane region" description="Helical" evidence="16">
    <location>
        <begin position="90"/>
        <end position="112"/>
    </location>
</feature>
<organism evidence="17">
    <name type="scientific">Octactis speculum</name>
    <dbReference type="NCBI Taxonomy" id="3111310"/>
    <lineage>
        <taxon>Eukaryota</taxon>
        <taxon>Sar</taxon>
        <taxon>Stramenopiles</taxon>
        <taxon>Ochrophyta</taxon>
        <taxon>Dictyochophyceae</taxon>
        <taxon>Dictyochales</taxon>
        <taxon>Dictyochaceae</taxon>
        <taxon>Octactis</taxon>
    </lineage>
</organism>
<dbReference type="GO" id="GO:0005789">
    <property type="term" value="C:endoplasmic reticulum membrane"/>
    <property type="evidence" value="ECO:0007669"/>
    <property type="project" value="UniProtKB-SubCell"/>
</dbReference>
<dbReference type="Gene3D" id="1.20.120.1630">
    <property type="match status" value="1"/>
</dbReference>
<comment type="pathway">
    <text evidence="2">Phospholipid metabolism; phosphatidylcholine biosynthesis.</text>
</comment>
<keyword evidence="7" id="KW-0949">S-adenosyl-L-methionine</keyword>
<dbReference type="InterPro" id="IPR007318">
    <property type="entry name" value="Phopholipid_MeTrfase"/>
</dbReference>
<dbReference type="EMBL" id="HBGS01040561">
    <property type="protein sequence ID" value="CAD9449793.1"/>
    <property type="molecule type" value="Transcribed_RNA"/>
</dbReference>
<keyword evidence="5" id="KW-0489">Methyltransferase</keyword>
<dbReference type="PANTHER" id="PTHR15458">
    <property type="entry name" value="PHOSPHATIDYLETHANOLAMINE N-METHYLTRANSFERASE"/>
    <property type="match status" value="1"/>
</dbReference>
<evidence type="ECO:0000256" key="8">
    <source>
        <dbReference type="ARBA" id="ARBA00022692"/>
    </source>
</evidence>
<evidence type="ECO:0000256" key="9">
    <source>
        <dbReference type="ARBA" id="ARBA00022824"/>
    </source>
</evidence>
<evidence type="ECO:0000256" key="2">
    <source>
        <dbReference type="ARBA" id="ARBA00004969"/>
    </source>
</evidence>
<keyword evidence="6" id="KW-0808">Transferase</keyword>
<evidence type="ECO:0000256" key="16">
    <source>
        <dbReference type="SAM" id="Phobius"/>
    </source>
</evidence>
<sequence length="203" mass="23408">MNLGWGNVAYLCSAALAGYFVDFRIFVAMTSWVHYCKYIYQYYWRTARDKESYAAWKRDVLLFKTVALCNLGYIYLKPYVLNGFSGFPDIISLAMIAVGYYISIAATQALGIDGTYFGIELGHVKAEYTFVKDFPYNVIPHPMILGQVFALLGLFKPAHVHQDWPWVIPVHIALYLTHMTQEIYDFHNGVPWYEAVKKAEKKE</sequence>
<keyword evidence="9" id="KW-0256">Endoplasmic reticulum</keyword>
<dbReference type="GO" id="GO:0032259">
    <property type="term" value="P:methylation"/>
    <property type="evidence" value="ECO:0007669"/>
    <property type="project" value="UniProtKB-KW"/>
</dbReference>
<dbReference type="UniPathway" id="UPA00753"/>
<keyword evidence="12 16" id="KW-0472">Membrane</keyword>